<keyword evidence="4" id="KW-1185">Reference proteome</keyword>
<evidence type="ECO:0000256" key="2">
    <source>
        <dbReference type="SAM" id="Phobius"/>
    </source>
</evidence>
<gene>
    <name evidence="3" type="ORF">SAMN05444337_1726</name>
</gene>
<dbReference type="RefSeq" id="WP_072783997.1">
    <property type="nucleotide sequence ID" value="NZ_CP045292.1"/>
</dbReference>
<sequence length="205" mass="23879">MTQEEIKNLIGYKEDRAQVLKNKKQSLVDLEAEISKSKLKRTVQSAFYTVKYFFLMFCLILSLLIGVVGLIYPNALFLNSSKFKSDFVDDYKSEYQKETSKNLEISFKEIQGNSKFTSKTLEQNIDKSVTTTAVKNSHFYIRVIAFVFLCFAGIIWYLIKMNNKLKESDKVIEKVIKTNQEIIKDYELSIDEENREISDLKQKLS</sequence>
<feature type="coiled-coil region" evidence="1">
    <location>
        <begin position="176"/>
        <end position="203"/>
    </location>
</feature>
<protein>
    <submittedName>
        <fullName evidence="3">Uncharacterized protein</fullName>
    </submittedName>
</protein>
<organism evidence="3 4">
    <name type="scientific">Flavobacterium haoranii</name>
    <dbReference type="NCBI Taxonomy" id="683124"/>
    <lineage>
        <taxon>Bacteria</taxon>
        <taxon>Pseudomonadati</taxon>
        <taxon>Bacteroidota</taxon>
        <taxon>Flavobacteriia</taxon>
        <taxon>Flavobacteriales</taxon>
        <taxon>Flavobacteriaceae</taxon>
        <taxon>Flavobacterium</taxon>
    </lineage>
</organism>
<keyword evidence="2" id="KW-0812">Transmembrane</keyword>
<evidence type="ECO:0000313" key="4">
    <source>
        <dbReference type="Proteomes" id="UP000184232"/>
    </source>
</evidence>
<dbReference type="STRING" id="683124.SAMN05444337_1726"/>
<feature type="transmembrane region" description="Helical" evidence="2">
    <location>
        <begin position="139"/>
        <end position="159"/>
    </location>
</feature>
<accession>A0A1M6I184</accession>
<dbReference type="EMBL" id="FQZH01000002">
    <property type="protein sequence ID" value="SHJ28175.1"/>
    <property type="molecule type" value="Genomic_DNA"/>
</dbReference>
<dbReference type="AlphaFoldDB" id="A0A1M6I184"/>
<dbReference type="OrthoDB" id="10005150at2"/>
<evidence type="ECO:0000313" key="3">
    <source>
        <dbReference type="EMBL" id="SHJ28175.1"/>
    </source>
</evidence>
<keyword evidence="2" id="KW-0472">Membrane</keyword>
<evidence type="ECO:0000256" key="1">
    <source>
        <dbReference type="SAM" id="Coils"/>
    </source>
</evidence>
<reference evidence="3 4" key="1">
    <citation type="submission" date="2016-11" db="EMBL/GenBank/DDBJ databases">
        <authorList>
            <person name="Jaros S."/>
            <person name="Januszkiewicz K."/>
            <person name="Wedrychowicz H."/>
        </authorList>
    </citation>
    <scope>NUCLEOTIDE SEQUENCE [LARGE SCALE GENOMIC DNA]</scope>
    <source>
        <strain evidence="3 4">DSM 22807</strain>
    </source>
</reference>
<dbReference type="Proteomes" id="UP000184232">
    <property type="component" value="Unassembled WGS sequence"/>
</dbReference>
<keyword evidence="1" id="KW-0175">Coiled coil</keyword>
<proteinExistence type="predicted"/>
<keyword evidence="2" id="KW-1133">Transmembrane helix</keyword>
<name>A0A1M6I184_9FLAO</name>
<feature type="transmembrane region" description="Helical" evidence="2">
    <location>
        <begin position="46"/>
        <end position="72"/>
    </location>
</feature>